<dbReference type="STRING" id="407821.A0A087TZM2"/>
<accession>A0A087TZM2</accession>
<dbReference type="EMBL" id="KK117466">
    <property type="protein sequence ID" value="KFM70561.1"/>
    <property type="molecule type" value="Genomic_DNA"/>
</dbReference>
<gene>
    <name evidence="2" type="ORF">X975_09465</name>
</gene>
<protein>
    <submittedName>
        <fullName evidence="2">Y+L amino acid transporter 1</fullName>
    </submittedName>
</protein>
<proteinExistence type="predicted"/>
<dbReference type="InterPro" id="IPR050598">
    <property type="entry name" value="AminoAcid_Transporter"/>
</dbReference>
<reference evidence="2 3" key="1">
    <citation type="submission" date="2013-11" db="EMBL/GenBank/DDBJ databases">
        <title>Genome sequencing of Stegodyphus mimosarum.</title>
        <authorList>
            <person name="Bechsgaard J."/>
        </authorList>
    </citation>
    <scope>NUCLEOTIDE SEQUENCE [LARGE SCALE GENOMIC DNA]</scope>
</reference>
<dbReference type="PANTHER" id="PTHR11785">
    <property type="entry name" value="AMINO ACID TRANSPORTER"/>
    <property type="match status" value="1"/>
</dbReference>
<dbReference type="Proteomes" id="UP000054359">
    <property type="component" value="Unassembled WGS sequence"/>
</dbReference>
<dbReference type="PANTHER" id="PTHR11785:SF531">
    <property type="entry name" value="LARGE NEUTRAL AMINO ACIDS TRANSPORTER SMALL SUBUNIT 1"/>
    <property type="match status" value="1"/>
</dbReference>
<keyword evidence="3" id="KW-1185">Reference proteome</keyword>
<evidence type="ECO:0000256" key="1">
    <source>
        <dbReference type="SAM" id="Phobius"/>
    </source>
</evidence>
<dbReference type="OMA" id="IIICREN"/>
<feature type="non-terminal residue" evidence="2">
    <location>
        <position position="85"/>
    </location>
</feature>
<dbReference type="Gene3D" id="1.20.1740.10">
    <property type="entry name" value="Amino acid/polyamine transporter I"/>
    <property type="match status" value="1"/>
</dbReference>
<evidence type="ECO:0000313" key="2">
    <source>
        <dbReference type="EMBL" id="KFM70561.1"/>
    </source>
</evidence>
<organism evidence="2 3">
    <name type="scientific">Stegodyphus mimosarum</name>
    <name type="common">African social velvet spider</name>
    <dbReference type="NCBI Taxonomy" id="407821"/>
    <lineage>
        <taxon>Eukaryota</taxon>
        <taxon>Metazoa</taxon>
        <taxon>Ecdysozoa</taxon>
        <taxon>Arthropoda</taxon>
        <taxon>Chelicerata</taxon>
        <taxon>Arachnida</taxon>
        <taxon>Araneae</taxon>
        <taxon>Araneomorphae</taxon>
        <taxon>Entelegynae</taxon>
        <taxon>Eresoidea</taxon>
        <taxon>Eresidae</taxon>
        <taxon>Stegodyphus</taxon>
    </lineage>
</organism>
<feature type="transmembrane region" description="Helical" evidence="1">
    <location>
        <begin position="36"/>
        <end position="60"/>
    </location>
</feature>
<keyword evidence="1" id="KW-0812">Transmembrane</keyword>
<keyword evidence="1" id="KW-1133">Transmembrane helix</keyword>
<feature type="transmembrane region" description="Helical" evidence="1">
    <location>
        <begin position="12"/>
        <end position="30"/>
    </location>
</feature>
<sequence>MPEILNMIQINHLTPTPAVMFVALLSLVYLCSSDIYALINYVGFATWLAIGLAVVCLPYLRWKQPDLPRPIKVNLFFPIIYILAS</sequence>
<evidence type="ECO:0000313" key="3">
    <source>
        <dbReference type="Proteomes" id="UP000054359"/>
    </source>
</evidence>
<name>A0A087TZM2_STEMI</name>
<keyword evidence="1" id="KW-0472">Membrane</keyword>
<dbReference type="GO" id="GO:0015179">
    <property type="term" value="F:L-amino acid transmembrane transporter activity"/>
    <property type="evidence" value="ECO:0007669"/>
    <property type="project" value="TreeGrafter"/>
</dbReference>
<dbReference type="AlphaFoldDB" id="A0A087TZM2"/>
<dbReference type="OrthoDB" id="3257095at2759"/>